<comment type="caution">
    <text evidence="9">The sequence shown here is derived from an EMBL/GenBank/DDBJ whole genome shotgun (WGS) entry which is preliminary data.</text>
</comment>
<evidence type="ECO:0000256" key="5">
    <source>
        <dbReference type="SAM" id="Coils"/>
    </source>
</evidence>
<dbReference type="SUPFAM" id="SSF58104">
    <property type="entry name" value="Methyl-accepting chemotaxis protein (MCP) signaling domain"/>
    <property type="match status" value="1"/>
</dbReference>
<dbReference type="NCBIfam" id="TIGR00229">
    <property type="entry name" value="sensory_box"/>
    <property type="match status" value="1"/>
</dbReference>
<comment type="similarity">
    <text evidence="3">Belongs to the methyl-accepting chemotaxis (MCP) protein family.</text>
</comment>
<dbReference type="RefSeq" id="WP_208151043.1">
    <property type="nucleotide sequence ID" value="NZ_JAGETV010000043.1"/>
</dbReference>
<dbReference type="InterPro" id="IPR035965">
    <property type="entry name" value="PAS-like_dom_sf"/>
</dbReference>
<keyword evidence="6" id="KW-1133">Transmembrane helix</keyword>
<protein>
    <submittedName>
        <fullName evidence="9">PAS domain-containing protein</fullName>
    </submittedName>
</protein>
<keyword evidence="6" id="KW-0472">Membrane</keyword>
<dbReference type="PROSITE" id="PS50111">
    <property type="entry name" value="CHEMOTAXIS_TRANSDUC_2"/>
    <property type="match status" value="1"/>
</dbReference>
<dbReference type="InterPro" id="IPR003660">
    <property type="entry name" value="HAMP_dom"/>
</dbReference>
<dbReference type="Pfam" id="PF18947">
    <property type="entry name" value="HAMP_2"/>
    <property type="match status" value="1"/>
</dbReference>
<evidence type="ECO:0000313" key="10">
    <source>
        <dbReference type="Proteomes" id="UP000664835"/>
    </source>
</evidence>
<dbReference type="CDD" id="cd11386">
    <property type="entry name" value="MCP_signal"/>
    <property type="match status" value="1"/>
</dbReference>
<evidence type="ECO:0000256" key="2">
    <source>
        <dbReference type="ARBA" id="ARBA00023224"/>
    </source>
</evidence>
<keyword evidence="10" id="KW-1185">Reference proteome</keyword>
<evidence type="ECO:0000313" key="9">
    <source>
        <dbReference type="EMBL" id="MBO1928432.1"/>
    </source>
</evidence>
<dbReference type="SMART" id="SM00091">
    <property type="entry name" value="PAS"/>
    <property type="match status" value="2"/>
</dbReference>
<dbReference type="InterPro" id="IPR013655">
    <property type="entry name" value="PAS_fold_3"/>
</dbReference>
<dbReference type="InterPro" id="IPR051310">
    <property type="entry name" value="MCP_chemotaxis"/>
</dbReference>
<dbReference type="InterPro" id="IPR001610">
    <property type="entry name" value="PAC"/>
</dbReference>
<dbReference type="EMBL" id="JAGETV010000043">
    <property type="protein sequence ID" value="MBO1928432.1"/>
    <property type="molecule type" value="Genomic_DNA"/>
</dbReference>
<dbReference type="Gene3D" id="1.20.120.30">
    <property type="entry name" value="Aspartate receptor, ligand-binding domain"/>
    <property type="match status" value="1"/>
</dbReference>
<dbReference type="SMART" id="SM00283">
    <property type="entry name" value="MA"/>
    <property type="match status" value="1"/>
</dbReference>
<evidence type="ECO:0000259" key="8">
    <source>
        <dbReference type="PROSITE" id="PS50112"/>
    </source>
</evidence>
<dbReference type="PANTHER" id="PTHR43531">
    <property type="entry name" value="PROTEIN ICFG"/>
    <property type="match status" value="1"/>
</dbReference>
<evidence type="ECO:0000256" key="4">
    <source>
        <dbReference type="PROSITE-ProRule" id="PRU00284"/>
    </source>
</evidence>
<dbReference type="InterPro" id="IPR004089">
    <property type="entry name" value="MCPsignal_dom"/>
</dbReference>
<evidence type="ECO:0000256" key="1">
    <source>
        <dbReference type="ARBA" id="ARBA00022481"/>
    </source>
</evidence>
<dbReference type="Pfam" id="PF13682">
    <property type="entry name" value="CZB"/>
    <property type="match status" value="1"/>
</dbReference>
<dbReference type="Proteomes" id="UP000664835">
    <property type="component" value="Unassembled WGS sequence"/>
</dbReference>
<feature type="transmembrane region" description="Helical" evidence="6">
    <location>
        <begin position="163"/>
        <end position="185"/>
    </location>
</feature>
<name>A0ABS3Q832_9GAMM</name>
<dbReference type="SMART" id="SM00086">
    <property type="entry name" value="PAC"/>
    <property type="match status" value="2"/>
</dbReference>
<proteinExistence type="inferred from homology"/>
<dbReference type="Gene3D" id="3.30.450.20">
    <property type="entry name" value="PAS domain"/>
    <property type="match status" value="2"/>
</dbReference>
<sequence>MKDNGPVTQKEHLLPPDTKIVSFTDLHGTITHANEAFIDASGYEWSELIGQAHNILRHPDVPAVVFKDFWETIQAGKPWSQIVKNRCKNGDHYWVRANATPIFENGKVVSYMSFRTPASNTEKQAATHAYQEINAGRMQIKNGVIVGAKERINLLEKLNPTSLIIASSGFLAVIALLLAFVPSLLETVPAYLFALLAVAAYAISSFVALKVAAKLLVIRETLTALSEGKFDNLIDDFGSNNLDDVFSRMKSLQIRFGAEFDQAHENQVRSERIEHALMSATSNVMIADRFRSIIFINDSLQKMLKDVEPELQKILPQFDADNLLHQSIDMFHLNPELQRKILDDLSDVHNARIKIGEVSIDLTISPIFDDKGQRIGTISEWVNMTDQLIVEGQIETIINKAAEGELLNRIEAARLKDFERNVSESVNSLLANFSNTLTNLNVLLGKMGQGDLTDRMDGEFSGQLNSVKLAINNSLSNLEITLGNVKTGTESIGNMSKEVANASEDLSERTQRHAASLQETAASLEEITSTTQHTAENMKQADVLAKDTSSIAEHGIAAMKETITAMYEINDFSAKISEITGVIDSIAFQTNLLALNAAVEAARAGEHGRGFAVVAGEVRSLAQKSAEAAKDISTLISSTTSRIQMGTEHVENTNQVFEGMVEKIKELEGLVSEASQTSFEQAKGIEQINLAMSHLDGATQQNAALVEELSATAGHMSEQANEQAQFVSRFQLHSQGNGLKTVYTSRFADFKMAHNIWVVRIDSYLSGIDKSIDAANARLDNVCELGKWIYSEGQHLMHFPQMKELHEVHQVFHATVGLIMDAIEFNDLDSVNDNKRKVEELSQQVADLLDELDSQIAEQSNQASLSVAERAGQQLH</sequence>
<feature type="coiled-coil region" evidence="5">
    <location>
        <begin position="831"/>
        <end position="858"/>
    </location>
</feature>
<dbReference type="InterPro" id="IPR000014">
    <property type="entry name" value="PAS"/>
</dbReference>
<accession>A0ABS3Q832</accession>
<evidence type="ECO:0000256" key="3">
    <source>
        <dbReference type="ARBA" id="ARBA00029447"/>
    </source>
</evidence>
<dbReference type="PRINTS" id="PR00260">
    <property type="entry name" value="CHEMTRNSDUCR"/>
</dbReference>
<evidence type="ECO:0000256" key="6">
    <source>
        <dbReference type="SAM" id="Phobius"/>
    </source>
</evidence>
<gene>
    <name evidence="9" type="ORF">J3998_12710</name>
</gene>
<keyword evidence="2 4" id="KW-0807">Transducer</keyword>
<dbReference type="PANTHER" id="PTHR43531:SF14">
    <property type="entry name" value="METHYL-ACCEPTING CHEMOTAXIS PROTEIN I-RELATED"/>
    <property type="match status" value="1"/>
</dbReference>
<reference evidence="9 10" key="1">
    <citation type="submission" date="2021-03" db="EMBL/GenBank/DDBJ databases">
        <title>Thiomicrorhabdus sp.nov.,novel sulfur-oxidizing bacteria isolated from coastal sediment.</title>
        <authorList>
            <person name="Liu X."/>
        </authorList>
    </citation>
    <scope>NUCLEOTIDE SEQUENCE [LARGE SCALE GENOMIC DNA]</scope>
    <source>
        <strain evidence="9 10">6S2-11</strain>
    </source>
</reference>
<feature type="domain" description="PAS" evidence="8">
    <location>
        <begin position="25"/>
        <end position="76"/>
    </location>
</feature>
<keyword evidence="1" id="KW-0488">Methylation</keyword>
<evidence type="ECO:0000259" key="7">
    <source>
        <dbReference type="PROSITE" id="PS50111"/>
    </source>
</evidence>
<dbReference type="InterPro" id="IPR025991">
    <property type="entry name" value="Chemoreceptor_zinc-bind_dom"/>
</dbReference>
<organism evidence="9 10">
    <name type="scientific">Thiomicrorhabdus marina</name>
    <dbReference type="NCBI Taxonomy" id="2818442"/>
    <lineage>
        <taxon>Bacteria</taxon>
        <taxon>Pseudomonadati</taxon>
        <taxon>Pseudomonadota</taxon>
        <taxon>Gammaproteobacteria</taxon>
        <taxon>Thiotrichales</taxon>
        <taxon>Piscirickettsiaceae</taxon>
        <taxon>Thiomicrorhabdus</taxon>
    </lineage>
</organism>
<feature type="domain" description="Methyl-accepting transducer" evidence="7">
    <location>
        <begin position="488"/>
        <end position="717"/>
    </location>
</feature>
<keyword evidence="6" id="KW-0812">Transmembrane</keyword>
<dbReference type="Pfam" id="PF08447">
    <property type="entry name" value="PAS_3"/>
    <property type="match status" value="1"/>
</dbReference>
<dbReference type="SUPFAM" id="SSF55785">
    <property type="entry name" value="PYP-like sensor domain (PAS domain)"/>
    <property type="match status" value="1"/>
</dbReference>
<dbReference type="Pfam" id="PF00015">
    <property type="entry name" value="MCPsignal"/>
    <property type="match status" value="1"/>
</dbReference>
<keyword evidence="5" id="KW-0175">Coiled coil</keyword>
<dbReference type="InterPro" id="IPR004090">
    <property type="entry name" value="Chemotax_Me-accpt_rcpt"/>
</dbReference>
<dbReference type="Gene3D" id="1.10.287.950">
    <property type="entry name" value="Methyl-accepting chemotaxis protein"/>
    <property type="match status" value="1"/>
</dbReference>
<dbReference type="PROSITE" id="PS50112">
    <property type="entry name" value="PAS"/>
    <property type="match status" value="1"/>
</dbReference>
<dbReference type="CDD" id="cd00130">
    <property type="entry name" value="PAS"/>
    <property type="match status" value="1"/>
</dbReference>
<feature type="transmembrane region" description="Helical" evidence="6">
    <location>
        <begin position="191"/>
        <end position="209"/>
    </location>
</feature>